<name>S7VSC7_9FLAO</name>
<accession>S7VSC7</accession>
<dbReference type="AlphaFoldDB" id="S7VSC7"/>
<sequence length="52" mass="6482">MYFRSYKKPLYWYRFKLNVKSKGKLFLGLQSLDRSPPHILDYILGWLEKRMR</sequence>
<proteinExistence type="predicted"/>
<evidence type="ECO:0000313" key="2">
    <source>
        <dbReference type="Proteomes" id="UP000014962"/>
    </source>
</evidence>
<evidence type="ECO:0000313" key="1">
    <source>
        <dbReference type="EMBL" id="EPR72931.1"/>
    </source>
</evidence>
<protein>
    <submittedName>
        <fullName evidence="1">Uncharacterized protein</fullName>
    </submittedName>
</protein>
<organism evidence="1 2">
    <name type="scientific">Winogradskyella psychrotolerans RS-3</name>
    <dbReference type="NCBI Taxonomy" id="641526"/>
    <lineage>
        <taxon>Bacteria</taxon>
        <taxon>Pseudomonadati</taxon>
        <taxon>Bacteroidota</taxon>
        <taxon>Flavobacteriia</taxon>
        <taxon>Flavobacteriales</taxon>
        <taxon>Flavobacteriaceae</taxon>
        <taxon>Winogradskyella</taxon>
    </lineage>
</organism>
<dbReference type="RefSeq" id="WP_020894939.1">
    <property type="nucleotide sequence ID" value="NZ_ATMR01000097.1"/>
</dbReference>
<dbReference type="Proteomes" id="UP000014962">
    <property type="component" value="Unassembled WGS sequence"/>
</dbReference>
<dbReference type="EMBL" id="ATMR01000097">
    <property type="protein sequence ID" value="EPR72931.1"/>
    <property type="molecule type" value="Genomic_DNA"/>
</dbReference>
<dbReference type="STRING" id="641526.ADIWIN_2019"/>
<gene>
    <name evidence="1" type="ORF">ADIWIN_2019</name>
</gene>
<keyword evidence="2" id="KW-1185">Reference proteome</keyword>
<reference evidence="1 2" key="1">
    <citation type="journal article" date="2013" name="Genome Announc.">
        <title>Draft Genome Sequence of Winogradskyella psychrotolerans RS-3T, Isolated from the Marine Transect of Kongsfjorden, Ny-Alesund, Svalbard, Arctic Ocean.</title>
        <authorList>
            <person name="Kumar Pinnaka A."/>
            <person name="Ara S."/>
            <person name="Singh A."/>
            <person name="Shivaji S."/>
        </authorList>
    </citation>
    <scope>NUCLEOTIDE SEQUENCE [LARGE SCALE GENOMIC DNA]</scope>
    <source>
        <strain evidence="1 2">RS-3</strain>
    </source>
</reference>
<comment type="caution">
    <text evidence="1">The sequence shown here is derived from an EMBL/GenBank/DDBJ whole genome shotgun (WGS) entry which is preliminary data.</text>
</comment>